<evidence type="ECO:0000313" key="14">
    <source>
        <dbReference type="EMBL" id="MEY6431417.1"/>
    </source>
</evidence>
<keyword evidence="3 12" id="KW-0813">Transport</keyword>
<feature type="transmembrane region" description="Helical" evidence="13">
    <location>
        <begin position="393"/>
        <end position="415"/>
    </location>
</feature>
<dbReference type="InterPro" id="IPR003445">
    <property type="entry name" value="Cat_transpt"/>
</dbReference>
<sequence>MKPLVVLKVLGLLLVVFSATMLPPAVVSVIYDDGATAAFLKAFGVILAIGLAISLPIYRHRSELRLRDGFLVVALFWSVLGLGGSLPLIYAPDPEMSVTDAIFESMSGLTTTGATVLTGLDTLPPSILYYRQQLQWLGGIGIVVLAVAVLPMLGVGGMQLYRAEIPGPMKDTKLTPRITETAKALWYIYLGLTVACGVSYWLAGMTPFDAIGHAFSTVAIGGFSTHDQSIGYFESATIEMIAAGFMLLAGANFTLHFLAWHRRAPLAYWRDEEFRLYVGLITLVALTVIAALWLTGTYGDGRDALVKGIFQTVSIGTTAGFTTAEFYHWPPFIAILLLLLSFVGGCAASTGGGIKVIRVLLLIKQGVREVKRLIHPNAQIPVRIGNRSVNHRVVDAVWGFFSLYVASFVLMYLALAATGLDLVTAFSAVAACINNLGPGLAGVGPHYQDIPDAAKWILCLAMLLGRLEIFTLLVLLSPSFWRR</sequence>
<name>A0ABV4BAF9_9GAMM</name>
<evidence type="ECO:0000313" key="15">
    <source>
        <dbReference type="Proteomes" id="UP001564408"/>
    </source>
</evidence>
<keyword evidence="5 12" id="KW-0997">Cell inner membrane</keyword>
<feature type="transmembrane region" description="Helical" evidence="13">
    <location>
        <begin position="332"/>
        <end position="363"/>
    </location>
</feature>
<evidence type="ECO:0000256" key="8">
    <source>
        <dbReference type="ARBA" id="ARBA00022958"/>
    </source>
</evidence>
<feature type="transmembrane region" description="Helical" evidence="13">
    <location>
        <begin position="453"/>
        <end position="476"/>
    </location>
</feature>
<feature type="transmembrane region" description="Helical" evidence="13">
    <location>
        <begin position="70"/>
        <end position="90"/>
    </location>
</feature>
<feature type="transmembrane region" description="Helical" evidence="13">
    <location>
        <begin position="184"/>
        <end position="203"/>
    </location>
</feature>
<comment type="similarity">
    <text evidence="2 12">Belongs to the TrkH potassium transport family.</text>
</comment>
<evidence type="ECO:0000256" key="11">
    <source>
        <dbReference type="ARBA" id="ARBA00023136"/>
    </source>
</evidence>
<comment type="subcellular location">
    <subcellularLocation>
        <location evidence="1 12">Cell inner membrane</location>
        <topology evidence="1 12">Multi-pass membrane protein</topology>
    </subcellularLocation>
</comment>
<comment type="caution">
    <text evidence="14">The sequence shown here is derived from an EMBL/GenBank/DDBJ whole genome shotgun (WGS) entry which is preliminary data.</text>
</comment>
<feature type="transmembrane region" description="Helical" evidence="13">
    <location>
        <begin position="136"/>
        <end position="163"/>
    </location>
</feature>
<dbReference type="InterPro" id="IPR004772">
    <property type="entry name" value="TrkH"/>
</dbReference>
<evidence type="ECO:0000256" key="4">
    <source>
        <dbReference type="ARBA" id="ARBA00022475"/>
    </source>
</evidence>
<gene>
    <name evidence="14" type="ORF">ABC977_03235</name>
</gene>
<keyword evidence="11 12" id="KW-0472">Membrane</keyword>
<keyword evidence="4 12" id="KW-1003">Cell membrane</keyword>
<organism evidence="14 15">
    <name type="scientific">Thioalkalicoccus limnaeus</name>
    <dbReference type="NCBI Taxonomy" id="120681"/>
    <lineage>
        <taxon>Bacteria</taxon>
        <taxon>Pseudomonadati</taxon>
        <taxon>Pseudomonadota</taxon>
        <taxon>Gammaproteobacteria</taxon>
        <taxon>Chromatiales</taxon>
        <taxon>Chromatiaceae</taxon>
        <taxon>Thioalkalicoccus</taxon>
    </lineage>
</organism>
<comment type="function">
    <text evidence="12">Low-affinity potassium transport system. Interacts with Trk system potassium uptake protein TrkA.</text>
</comment>
<dbReference type="RefSeq" id="WP_369665802.1">
    <property type="nucleotide sequence ID" value="NZ_JBDKXB010000003.1"/>
</dbReference>
<evidence type="ECO:0000256" key="1">
    <source>
        <dbReference type="ARBA" id="ARBA00004429"/>
    </source>
</evidence>
<dbReference type="PANTHER" id="PTHR32024:SF2">
    <property type="entry name" value="TRK SYSTEM POTASSIUM UPTAKE PROTEIN TRKG-RELATED"/>
    <property type="match status" value="1"/>
</dbReference>
<evidence type="ECO:0000256" key="5">
    <source>
        <dbReference type="ARBA" id="ARBA00022519"/>
    </source>
</evidence>
<dbReference type="PIRSF" id="PIRSF006247">
    <property type="entry name" value="TrkH"/>
    <property type="match status" value="1"/>
</dbReference>
<evidence type="ECO:0000256" key="12">
    <source>
        <dbReference type="PIRNR" id="PIRNR006247"/>
    </source>
</evidence>
<feature type="transmembrane region" description="Helical" evidence="13">
    <location>
        <begin position="274"/>
        <end position="294"/>
    </location>
</feature>
<evidence type="ECO:0000256" key="6">
    <source>
        <dbReference type="ARBA" id="ARBA00022538"/>
    </source>
</evidence>
<evidence type="ECO:0000256" key="2">
    <source>
        <dbReference type="ARBA" id="ARBA00009137"/>
    </source>
</evidence>
<protein>
    <recommendedName>
        <fullName evidence="12">Trk system potassium uptake protein</fullName>
    </recommendedName>
</protein>
<feature type="transmembrane region" description="Helical" evidence="13">
    <location>
        <begin position="241"/>
        <end position="262"/>
    </location>
</feature>
<keyword evidence="10 12" id="KW-0406">Ion transport</keyword>
<keyword evidence="8 12" id="KW-0630">Potassium</keyword>
<evidence type="ECO:0000256" key="3">
    <source>
        <dbReference type="ARBA" id="ARBA00022448"/>
    </source>
</evidence>
<keyword evidence="7 13" id="KW-0812">Transmembrane</keyword>
<dbReference type="EMBL" id="JBDKXB010000003">
    <property type="protein sequence ID" value="MEY6431417.1"/>
    <property type="molecule type" value="Genomic_DNA"/>
</dbReference>
<evidence type="ECO:0000256" key="10">
    <source>
        <dbReference type="ARBA" id="ARBA00023065"/>
    </source>
</evidence>
<evidence type="ECO:0000256" key="7">
    <source>
        <dbReference type="ARBA" id="ARBA00022692"/>
    </source>
</evidence>
<evidence type="ECO:0000256" key="13">
    <source>
        <dbReference type="SAM" id="Phobius"/>
    </source>
</evidence>
<accession>A0ABV4BAF9</accession>
<proteinExistence type="inferred from homology"/>
<dbReference type="PANTHER" id="PTHR32024">
    <property type="entry name" value="TRK SYSTEM POTASSIUM UPTAKE PROTEIN TRKG-RELATED"/>
    <property type="match status" value="1"/>
</dbReference>
<evidence type="ECO:0000256" key="9">
    <source>
        <dbReference type="ARBA" id="ARBA00022989"/>
    </source>
</evidence>
<keyword evidence="6 12" id="KW-0633">Potassium transport</keyword>
<keyword evidence="9 13" id="KW-1133">Transmembrane helix</keyword>
<dbReference type="Pfam" id="PF02386">
    <property type="entry name" value="TrkH"/>
    <property type="match status" value="1"/>
</dbReference>
<keyword evidence="15" id="KW-1185">Reference proteome</keyword>
<dbReference type="NCBIfam" id="TIGR00933">
    <property type="entry name" value="2a38"/>
    <property type="match status" value="1"/>
</dbReference>
<feature type="transmembrane region" description="Helical" evidence="13">
    <location>
        <begin position="38"/>
        <end position="58"/>
    </location>
</feature>
<dbReference type="Proteomes" id="UP001564408">
    <property type="component" value="Unassembled WGS sequence"/>
</dbReference>
<reference evidence="14 15" key="1">
    <citation type="submission" date="2024-05" db="EMBL/GenBank/DDBJ databases">
        <title>Genome Sequence and Characterization of the New Strain Purple Sulfur Bacterium of Genus Thioalkalicoccus.</title>
        <authorList>
            <person name="Bryantseva I.A."/>
            <person name="Kyndt J.A."/>
            <person name="Imhoff J.F."/>
        </authorList>
    </citation>
    <scope>NUCLEOTIDE SEQUENCE [LARGE SCALE GENOMIC DNA]</scope>
    <source>
        <strain evidence="14 15">Um2</strain>
    </source>
</reference>